<dbReference type="SUPFAM" id="SSF101173">
    <property type="entry name" value="Docking domain B of the erythromycin polyketide synthase (DEBS)"/>
    <property type="match status" value="1"/>
</dbReference>
<evidence type="ECO:0000256" key="10">
    <source>
        <dbReference type="ARBA" id="ARBA00050146"/>
    </source>
</evidence>
<dbReference type="SMART" id="SM00822">
    <property type="entry name" value="PKS_KR"/>
    <property type="match status" value="1"/>
</dbReference>
<dbReference type="Gene3D" id="3.40.50.720">
    <property type="entry name" value="NAD(P)-binding Rossmann-like Domain"/>
    <property type="match status" value="1"/>
</dbReference>
<dbReference type="Gene3D" id="3.40.47.10">
    <property type="match status" value="1"/>
</dbReference>
<dbReference type="CDD" id="cd00833">
    <property type="entry name" value="PKS"/>
    <property type="match status" value="1"/>
</dbReference>
<feature type="domain" description="Carrier" evidence="14">
    <location>
        <begin position="1407"/>
        <end position="1482"/>
    </location>
</feature>
<dbReference type="InterPro" id="IPR009081">
    <property type="entry name" value="PP-bd_ACP"/>
</dbReference>
<comment type="pathway">
    <text evidence="2">Antibiotic biosynthesis.</text>
</comment>
<keyword evidence="9" id="KW-0012">Acyltransferase</keyword>
<dbReference type="PANTHER" id="PTHR43775">
    <property type="entry name" value="FATTY ACID SYNTHASE"/>
    <property type="match status" value="1"/>
</dbReference>
<feature type="compositionally biased region" description="Low complexity" evidence="13">
    <location>
        <begin position="1531"/>
        <end position="1541"/>
    </location>
</feature>
<dbReference type="FunFam" id="3.40.47.10:FF:000019">
    <property type="entry name" value="Polyketide synthase type I"/>
    <property type="match status" value="1"/>
</dbReference>
<dbReference type="InterPro" id="IPR036736">
    <property type="entry name" value="ACP-like_sf"/>
</dbReference>
<dbReference type="Pfam" id="PF08659">
    <property type="entry name" value="KR"/>
    <property type="match status" value="1"/>
</dbReference>
<keyword evidence="5" id="KW-0808">Transferase</keyword>
<dbReference type="PANTHER" id="PTHR43775:SF51">
    <property type="entry name" value="INACTIVE PHENOLPHTHIOCEROL SYNTHESIS POLYKETIDE SYNTHASE TYPE I PKS1-RELATED"/>
    <property type="match status" value="1"/>
</dbReference>
<gene>
    <name evidence="16" type="ORF">DEJ46_14320</name>
</gene>
<dbReference type="RefSeq" id="WP_150266630.1">
    <property type="nucleotide sequence ID" value="NZ_CP029194.1"/>
</dbReference>
<dbReference type="InterPro" id="IPR050091">
    <property type="entry name" value="PKS_NRPS_Biosynth_Enz"/>
</dbReference>
<evidence type="ECO:0000256" key="2">
    <source>
        <dbReference type="ARBA" id="ARBA00004792"/>
    </source>
</evidence>
<evidence type="ECO:0000256" key="8">
    <source>
        <dbReference type="ARBA" id="ARBA00023268"/>
    </source>
</evidence>
<dbReference type="CDD" id="cd08952">
    <property type="entry name" value="KR_1_SDR_x"/>
    <property type="match status" value="1"/>
</dbReference>
<keyword evidence="3" id="KW-0596">Phosphopantetheine</keyword>
<feature type="region of interest" description="Disordered" evidence="13">
    <location>
        <begin position="1524"/>
        <end position="1554"/>
    </location>
</feature>
<dbReference type="SUPFAM" id="SSF52151">
    <property type="entry name" value="FabD/lysophospholipase-like"/>
    <property type="match status" value="1"/>
</dbReference>
<dbReference type="Gene3D" id="3.40.366.10">
    <property type="entry name" value="Malonyl-Coenzyme A Acyl Carrier Protein, domain 2"/>
    <property type="match status" value="1"/>
</dbReference>
<dbReference type="InterPro" id="IPR020841">
    <property type="entry name" value="PKS_Beta-ketoAc_synthase_dom"/>
</dbReference>
<sequence length="1568" mass="163684">MANNEDKLRDYLKRVTAELQQNTRRLREIEGRTHEPVAIVGMACRLPGGVASPEDLWRLVAGDGDAISEFPQDRGWDVEGLYDPDPDASGRTYCRSGGFLHDAGEFDADFFGISPREALAMDPQQRLSLTTAWEAIESAGIDPTSLKGSGLGVFVGGWHTGYTSGQTTAVQSPELEGHLVSGAALGFLSGRIAYVLGTDGPALTVDTACSSSLVALHLAVQALRKGECDMALAGGVTVMPNADLFVQFSRQRGLAADGRSKAFAASADGFGPAEGAGVLLVERLSDARRNGHRVLAVVRGSAVNQDGASNGLTAPNGPSQQRVIRRALADARLAPGDVDVVEAHGTGTRLGDPIEAQALIATYGQEKSSEQPLKLGALKSNIGHTQAAAGVAGVIKMVQAMRHGLLPKTLHVDRPSDQIDWSAGAVELLTEAVDWPRKEDGGLRRAAVSSFGISGTNAHVVLEEAPTAIEETPAVEPSADGGGVVPWLVSAKTPAALDAQIGRLATFASRIRADGFDAGAVARVLADGRAEFEHRAVAIGTGTDDFAQALASPEGLIRGTSSDVGRVAFVFPGQGTQWAGMGAELLDASKEFATAMAECEAALSPYVDWSLEAVVRQTPGAPTLDRVDVVQPVTFAVMVSLANLWQHHGITPQAVIGHSQGEIAAAYVAGALSLDDAARVVTLRSQSIATHLAGKGGMISLALSETAVQERLTGFDGLSVAAVNGPTATVVSGDPTQIEELAHTCEADGIRARIIPVDYASHSRQVETIETELAEVLAGLTPRTPQVPFFSTLEGAWITEPVLDGTYWYRNLRHRVRFAPAIETLATTEGFTHFIEVSAHPVLTMALPDTVTGLSTLRREQGGRDRLITSLAEAWANGLPVDWTSLLPATTTNPDLPTYAFRTERFWLQSSAPAGAADDWRYRVEWKPLTASGQAALTGRWLVAAGSEPDAGLLGALKDAGAEVEVLEAGADDGREALAARLAALTTGDGFAGVVSLLDGLTPFVAWVQALGDAGIGAPLWCVTRGAVSVGRLDVPADPDRAMLWGLGRVVALEHPERWGGLVDLPARPDTAALTHFTTALSGSTGEDQIAVRASGLHARRLARAPLQGRRPARDWQPHGTVLVTGGTGALGGHAARWLAQRGADHLLLVSRSGEQAPGADDLADELRALGARVTVAACDVADPDAMRAVLDGIPADAPLTAVLHTAGAPGGDALDVTGPEDIARILGAKTSGARVLDDLLRGTPLDAFVLYSSNAGVWGSGGQGVYAAANAHLDALAARRRARGETATSVAWGLWAGDGMGRGADDAYWQRRGIRPMSPERAMDELAKALCHDETFVAVADVDWARFAPAFTVSRPSLLIDGVPEARQALAAPAAAPAPGEAAAAPSGLSSALAGIAALPEPERRPALLTLVRTHAAAVLGHSSPDRVAPGRAFTELGFDSLTAVQLRNQLSAVVGSRLPATAVFDNPTPSALAAHLHERYLAPAEPAPADWEARVRQALAEVPLDRLRDAGVLDTVLRLTGIEPEPVSGGPADGAADPGAEPEPETSIDDLDAEALIRMALGPRNT</sequence>
<keyword evidence="6" id="KW-0521">NADP</keyword>
<dbReference type="EMBL" id="CP029194">
    <property type="protein sequence ID" value="QES20135.1"/>
    <property type="molecule type" value="Genomic_DNA"/>
</dbReference>
<dbReference type="InterPro" id="IPR001227">
    <property type="entry name" value="Ac_transferase_dom_sf"/>
</dbReference>
<dbReference type="GO" id="GO:0033068">
    <property type="term" value="P:macrolide biosynthetic process"/>
    <property type="evidence" value="ECO:0007669"/>
    <property type="project" value="UniProtKB-ARBA"/>
</dbReference>
<dbReference type="Pfam" id="PF00550">
    <property type="entry name" value="PP-binding"/>
    <property type="match status" value="1"/>
</dbReference>
<dbReference type="PROSITE" id="PS52004">
    <property type="entry name" value="KS3_2"/>
    <property type="match status" value="1"/>
</dbReference>
<keyword evidence="8" id="KW-0511">Multifunctional enzyme</keyword>
<comment type="catalytic activity">
    <reaction evidence="10">
        <text>6 (S)-methylmalonyl-CoA + malonyl-CoA + 5 NADPH + 12 H(+) = narbonolide + 7 CO2 + 5 NADP(+) + 7 CoA + 2 H2O</text>
        <dbReference type="Rhea" id="RHEA:42844"/>
        <dbReference type="ChEBI" id="CHEBI:15377"/>
        <dbReference type="ChEBI" id="CHEBI:15378"/>
        <dbReference type="ChEBI" id="CHEBI:16526"/>
        <dbReference type="ChEBI" id="CHEBI:29650"/>
        <dbReference type="ChEBI" id="CHEBI:57287"/>
        <dbReference type="ChEBI" id="CHEBI:57327"/>
        <dbReference type="ChEBI" id="CHEBI:57384"/>
        <dbReference type="ChEBI" id="CHEBI:57783"/>
        <dbReference type="ChEBI" id="CHEBI:58349"/>
        <dbReference type="EC" id="2.3.1.240"/>
    </reaction>
</comment>
<dbReference type="InterPro" id="IPR014030">
    <property type="entry name" value="Ketoacyl_synth_N"/>
</dbReference>
<dbReference type="OrthoDB" id="9778690at2"/>
<dbReference type="InterPro" id="IPR036291">
    <property type="entry name" value="NAD(P)-bd_dom_sf"/>
</dbReference>
<dbReference type="GO" id="GO:0031177">
    <property type="term" value="F:phosphopantetheine binding"/>
    <property type="evidence" value="ECO:0007669"/>
    <property type="project" value="InterPro"/>
</dbReference>
<proteinExistence type="predicted"/>
<evidence type="ECO:0000259" key="15">
    <source>
        <dbReference type="PROSITE" id="PS52004"/>
    </source>
</evidence>
<dbReference type="Gene3D" id="6.10.40.10">
    <property type="match status" value="1"/>
</dbReference>
<evidence type="ECO:0000313" key="17">
    <source>
        <dbReference type="Proteomes" id="UP000324106"/>
    </source>
</evidence>
<dbReference type="Gene3D" id="3.30.70.3290">
    <property type="match status" value="1"/>
</dbReference>
<dbReference type="Proteomes" id="UP000324106">
    <property type="component" value="Chromosome"/>
</dbReference>
<dbReference type="SUPFAM" id="SSF47336">
    <property type="entry name" value="ACP-like"/>
    <property type="match status" value="1"/>
</dbReference>
<dbReference type="FunFam" id="1.10.1200.10:FF:000007">
    <property type="entry name" value="Probable polyketide synthase pks17"/>
    <property type="match status" value="1"/>
</dbReference>
<evidence type="ECO:0000256" key="5">
    <source>
        <dbReference type="ARBA" id="ARBA00022679"/>
    </source>
</evidence>
<feature type="domain" description="Ketosynthase family 3 (KS3)" evidence="15">
    <location>
        <begin position="34"/>
        <end position="464"/>
    </location>
</feature>
<dbReference type="InterPro" id="IPR057326">
    <property type="entry name" value="KR_dom"/>
</dbReference>
<dbReference type="FunFam" id="3.40.50.720:FF:000550">
    <property type="entry name" value="AmphB polyketide synthase"/>
    <property type="match status" value="1"/>
</dbReference>
<evidence type="ECO:0000256" key="3">
    <source>
        <dbReference type="ARBA" id="ARBA00022450"/>
    </source>
</evidence>
<comment type="catalytic activity">
    <reaction evidence="11">
        <text>5 (S)-methylmalonyl-CoA + malonyl-CoA + 5 NADPH + 11 H(+) = 10-deoxymethynolide + 6 CO2 + 5 NADP(+) + 6 CoA + 2 H2O</text>
        <dbReference type="Rhea" id="RHEA:43056"/>
        <dbReference type="ChEBI" id="CHEBI:15377"/>
        <dbReference type="ChEBI" id="CHEBI:15378"/>
        <dbReference type="ChEBI" id="CHEBI:16526"/>
        <dbReference type="ChEBI" id="CHEBI:29461"/>
        <dbReference type="ChEBI" id="CHEBI:57287"/>
        <dbReference type="ChEBI" id="CHEBI:57327"/>
        <dbReference type="ChEBI" id="CHEBI:57384"/>
        <dbReference type="ChEBI" id="CHEBI:57783"/>
        <dbReference type="ChEBI" id="CHEBI:58349"/>
        <dbReference type="EC" id="2.3.1.239"/>
    </reaction>
</comment>
<keyword evidence="7" id="KW-0045">Antibiotic biosynthesis</keyword>
<dbReference type="InterPro" id="IPR018201">
    <property type="entry name" value="Ketoacyl_synth_AS"/>
</dbReference>
<reference evidence="16 17" key="1">
    <citation type="submission" date="2018-05" db="EMBL/GenBank/DDBJ databases">
        <title>Streptomyces venezuelae.</title>
        <authorList>
            <person name="Kim W."/>
            <person name="Lee N."/>
            <person name="Cho B.-K."/>
        </authorList>
    </citation>
    <scope>NUCLEOTIDE SEQUENCE [LARGE SCALE GENOMIC DNA]</scope>
    <source>
        <strain evidence="16 17">ATCC 15068</strain>
    </source>
</reference>
<protein>
    <submittedName>
        <fullName evidence="16">Polyketide synthase subunit</fullName>
    </submittedName>
</protein>
<dbReference type="Pfam" id="PF00109">
    <property type="entry name" value="ketoacyl-synt"/>
    <property type="match status" value="1"/>
</dbReference>
<dbReference type="InterPro" id="IPR016039">
    <property type="entry name" value="Thiolase-like"/>
</dbReference>
<dbReference type="SMART" id="SM00825">
    <property type="entry name" value="PKS_KS"/>
    <property type="match status" value="1"/>
</dbReference>
<dbReference type="PROSITE" id="PS00606">
    <property type="entry name" value="KS3_1"/>
    <property type="match status" value="1"/>
</dbReference>
<evidence type="ECO:0000256" key="4">
    <source>
        <dbReference type="ARBA" id="ARBA00022553"/>
    </source>
</evidence>
<dbReference type="PROSITE" id="PS00012">
    <property type="entry name" value="PHOSPHOPANTETHEINE"/>
    <property type="match status" value="1"/>
</dbReference>
<dbReference type="PROSITE" id="PS50075">
    <property type="entry name" value="CARRIER"/>
    <property type="match status" value="1"/>
</dbReference>
<dbReference type="Pfam" id="PF08990">
    <property type="entry name" value="Docking"/>
    <property type="match status" value="1"/>
</dbReference>
<dbReference type="InterPro" id="IPR016036">
    <property type="entry name" value="Malonyl_transacylase_ACP-bd"/>
</dbReference>
<dbReference type="Gene3D" id="1.10.1200.10">
    <property type="entry name" value="ACP-like"/>
    <property type="match status" value="1"/>
</dbReference>
<dbReference type="SMART" id="SM00827">
    <property type="entry name" value="PKS_AT"/>
    <property type="match status" value="1"/>
</dbReference>
<evidence type="ECO:0000256" key="7">
    <source>
        <dbReference type="ARBA" id="ARBA00023194"/>
    </source>
</evidence>
<dbReference type="InterPro" id="IPR032821">
    <property type="entry name" value="PKS_assoc"/>
</dbReference>
<comment type="subunit">
    <text evidence="12">Homodimer. Pikromycin PKS consists of a combination of multimodular (PikAI and PikAII) and monomodular (PikAIII and PikAIV) polypeptides each coding for a functional synthase subunit which participates in 1 (monomodular) or 2 (multimodular) of the six FAS-like elongation steps required for formation of the polyketide. Module 1, 2, 3, 4, 5, and 6 participating in biosynthesis steps 1, 2, 3, 4, 5, and 6, respectively.</text>
</comment>
<organism evidence="16 17">
    <name type="scientific">Streptomyces venezuelae</name>
    <dbReference type="NCBI Taxonomy" id="54571"/>
    <lineage>
        <taxon>Bacteria</taxon>
        <taxon>Bacillati</taxon>
        <taxon>Actinomycetota</taxon>
        <taxon>Actinomycetes</taxon>
        <taxon>Kitasatosporales</taxon>
        <taxon>Streptomycetaceae</taxon>
        <taxon>Streptomyces</taxon>
    </lineage>
</organism>
<dbReference type="SMART" id="SM00823">
    <property type="entry name" value="PKS_PP"/>
    <property type="match status" value="1"/>
</dbReference>
<dbReference type="SUPFAM" id="SSF51735">
    <property type="entry name" value="NAD(P)-binding Rossmann-fold domains"/>
    <property type="match status" value="2"/>
</dbReference>
<dbReference type="FunFam" id="3.40.366.10:FF:000002">
    <property type="entry name" value="Probable polyketide synthase 2"/>
    <property type="match status" value="1"/>
</dbReference>
<evidence type="ECO:0000256" key="1">
    <source>
        <dbReference type="ARBA" id="ARBA00001957"/>
    </source>
</evidence>
<dbReference type="InterPro" id="IPR006162">
    <property type="entry name" value="Ppantetheine_attach_site"/>
</dbReference>
<name>A0A5P2APX0_STRVZ</name>
<dbReference type="InterPro" id="IPR016035">
    <property type="entry name" value="Acyl_Trfase/lysoPLipase"/>
</dbReference>
<accession>A0A5P2APX0</accession>
<evidence type="ECO:0000256" key="12">
    <source>
        <dbReference type="ARBA" id="ARBA00064887"/>
    </source>
</evidence>
<dbReference type="InterPro" id="IPR036299">
    <property type="entry name" value="Polyketide_synth_docking_sf"/>
</dbReference>
<dbReference type="SMART" id="SM01294">
    <property type="entry name" value="PKS_PP_betabranch"/>
    <property type="match status" value="1"/>
</dbReference>
<dbReference type="SUPFAM" id="SSF53901">
    <property type="entry name" value="Thiolase-like"/>
    <property type="match status" value="1"/>
</dbReference>
<evidence type="ECO:0000259" key="14">
    <source>
        <dbReference type="PROSITE" id="PS50075"/>
    </source>
</evidence>
<dbReference type="GO" id="GO:0004312">
    <property type="term" value="F:fatty acid synthase activity"/>
    <property type="evidence" value="ECO:0007669"/>
    <property type="project" value="TreeGrafter"/>
</dbReference>
<dbReference type="Pfam" id="PF16197">
    <property type="entry name" value="KAsynt_C_assoc"/>
    <property type="match status" value="1"/>
</dbReference>
<dbReference type="SUPFAM" id="SSF55048">
    <property type="entry name" value="Probable ACP-binding domain of malonyl-CoA ACP transacylase"/>
    <property type="match status" value="1"/>
</dbReference>
<dbReference type="Pfam" id="PF02801">
    <property type="entry name" value="Ketoacyl-synt_C"/>
    <property type="match status" value="1"/>
</dbReference>
<comment type="cofactor">
    <cofactor evidence="1">
        <name>pantetheine 4'-phosphate</name>
        <dbReference type="ChEBI" id="CHEBI:47942"/>
    </cofactor>
</comment>
<feature type="compositionally biased region" description="Acidic residues" evidence="13">
    <location>
        <begin position="1542"/>
        <end position="1554"/>
    </location>
</feature>
<keyword evidence="4" id="KW-0597">Phosphoprotein</keyword>
<dbReference type="InterPro" id="IPR015083">
    <property type="entry name" value="NorB/c/GfsB-D-like_docking"/>
</dbReference>
<evidence type="ECO:0000256" key="13">
    <source>
        <dbReference type="SAM" id="MobiDB-lite"/>
    </source>
</evidence>
<dbReference type="GO" id="GO:0004315">
    <property type="term" value="F:3-oxoacyl-[acyl-carrier-protein] synthase activity"/>
    <property type="evidence" value="ECO:0007669"/>
    <property type="project" value="InterPro"/>
</dbReference>
<evidence type="ECO:0000256" key="6">
    <source>
        <dbReference type="ARBA" id="ARBA00022857"/>
    </source>
</evidence>
<dbReference type="Pfam" id="PF00698">
    <property type="entry name" value="Acyl_transf_1"/>
    <property type="match status" value="1"/>
</dbReference>
<evidence type="ECO:0000256" key="11">
    <source>
        <dbReference type="ARBA" id="ARBA00051474"/>
    </source>
</evidence>
<dbReference type="GO" id="GO:0006633">
    <property type="term" value="P:fatty acid biosynthetic process"/>
    <property type="evidence" value="ECO:0007669"/>
    <property type="project" value="InterPro"/>
</dbReference>
<dbReference type="InterPro" id="IPR020806">
    <property type="entry name" value="PKS_PP-bd"/>
</dbReference>
<dbReference type="InterPro" id="IPR014031">
    <property type="entry name" value="Ketoacyl_synth_C"/>
</dbReference>
<evidence type="ECO:0000256" key="9">
    <source>
        <dbReference type="ARBA" id="ARBA00023315"/>
    </source>
</evidence>
<dbReference type="InterPro" id="IPR013968">
    <property type="entry name" value="PKS_KR"/>
</dbReference>
<dbReference type="InterPro" id="IPR014043">
    <property type="entry name" value="Acyl_transferase_dom"/>
</dbReference>
<evidence type="ECO:0000313" key="16">
    <source>
        <dbReference type="EMBL" id="QES20135.1"/>
    </source>
</evidence>